<proteinExistence type="predicted"/>
<dbReference type="STRING" id="797419.SAMN05216556_107124"/>
<name>A0A1M6K6P9_9FLAO</name>
<dbReference type="OrthoDB" id="139410at2"/>
<dbReference type="GO" id="GO:0016757">
    <property type="term" value="F:glycosyltransferase activity"/>
    <property type="evidence" value="ECO:0007669"/>
    <property type="project" value="InterPro"/>
</dbReference>
<keyword evidence="2" id="KW-0808">Transferase</keyword>
<dbReference type="Proteomes" id="UP000184172">
    <property type="component" value="Unassembled WGS sequence"/>
</dbReference>
<reference evidence="3" key="1">
    <citation type="submission" date="2016-11" db="EMBL/GenBank/DDBJ databases">
        <authorList>
            <person name="Varghese N."/>
            <person name="Submissions S."/>
        </authorList>
    </citation>
    <scope>NUCLEOTIDE SEQUENCE [LARGE SCALE GENOMIC DNA]</scope>
    <source>
        <strain evidence="3">DSM 26349</strain>
    </source>
</reference>
<protein>
    <submittedName>
        <fullName evidence="2">Glycosyltransferase involved in cell wall bisynthesis</fullName>
    </submittedName>
</protein>
<dbReference type="PANTHER" id="PTHR12526">
    <property type="entry name" value="GLYCOSYLTRANSFERASE"/>
    <property type="match status" value="1"/>
</dbReference>
<dbReference type="CDD" id="cd03801">
    <property type="entry name" value="GT4_PimA-like"/>
    <property type="match status" value="1"/>
</dbReference>
<dbReference type="RefSeq" id="WP_073219627.1">
    <property type="nucleotide sequence ID" value="NZ_FNNS01000007.1"/>
</dbReference>
<feature type="domain" description="Glycosyl transferase family 1" evidence="1">
    <location>
        <begin position="164"/>
        <end position="320"/>
    </location>
</feature>
<keyword evidence="3" id="KW-1185">Reference proteome</keyword>
<dbReference type="AlphaFoldDB" id="A0A1M6K6P9"/>
<evidence type="ECO:0000313" key="3">
    <source>
        <dbReference type="Proteomes" id="UP000184172"/>
    </source>
</evidence>
<accession>A0A1M6K6P9</accession>
<evidence type="ECO:0000313" key="2">
    <source>
        <dbReference type="EMBL" id="SHJ54668.1"/>
    </source>
</evidence>
<dbReference type="Pfam" id="PF00534">
    <property type="entry name" value="Glycos_transf_1"/>
    <property type="match status" value="1"/>
</dbReference>
<sequence length="340" mass="38214">MKRTISILYIGNKLASSGSTATSIETLGGFLLDEGYTVITSSSKKNKFCRVFDMAFTVIKFRKKVSLVLIDTYSTQNFYYAVLVASMCRLFELDYVPILRGGNLPNRLIRSKRLSQKLFSKAKTNVAPSQYLMSSFKNNGFYSLTYIPNTIALNNYPFKLRKAIKPKLLWVRSFAEIYNPLLALEIVEGLKKLSIDVELCMVGPEKDGSLQNCKKIATERNLPITFTGILTKAEWIALSQNYDIFINTTNFDNMPVSVMEAMALGLPIVSTNVGGVPFLVDTDINGVLIPPNNPKAFINVIVNLCENPSRSEKLSLNGRAKVENFDWQVVKKQWFELFSS</sequence>
<evidence type="ECO:0000259" key="1">
    <source>
        <dbReference type="Pfam" id="PF00534"/>
    </source>
</evidence>
<dbReference type="Gene3D" id="3.40.50.2000">
    <property type="entry name" value="Glycogen Phosphorylase B"/>
    <property type="match status" value="2"/>
</dbReference>
<dbReference type="SUPFAM" id="SSF53756">
    <property type="entry name" value="UDP-Glycosyltransferase/glycogen phosphorylase"/>
    <property type="match status" value="1"/>
</dbReference>
<dbReference type="EMBL" id="FQYV01000019">
    <property type="protein sequence ID" value="SHJ54668.1"/>
    <property type="molecule type" value="Genomic_DNA"/>
</dbReference>
<gene>
    <name evidence="2" type="ORF">SAMN04487908_11947</name>
</gene>
<dbReference type="InterPro" id="IPR001296">
    <property type="entry name" value="Glyco_trans_1"/>
</dbReference>
<organism evidence="2 3">
    <name type="scientific">Aequorivita viscosa</name>
    <dbReference type="NCBI Taxonomy" id="797419"/>
    <lineage>
        <taxon>Bacteria</taxon>
        <taxon>Pseudomonadati</taxon>
        <taxon>Bacteroidota</taxon>
        <taxon>Flavobacteriia</taxon>
        <taxon>Flavobacteriales</taxon>
        <taxon>Flavobacteriaceae</taxon>
        <taxon>Aequorivita</taxon>
    </lineage>
</organism>